<dbReference type="Pfam" id="PF00450">
    <property type="entry name" value="Peptidase_S10"/>
    <property type="match status" value="1"/>
</dbReference>
<dbReference type="PANTHER" id="PTHR11802">
    <property type="entry name" value="SERINE PROTEASE FAMILY S10 SERINE CARBOXYPEPTIDASE"/>
    <property type="match status" value="1"/>
</dbReference>
<dbReference type="PANTHER" id="PTHR11802:SF470">
    <property type="entry name" value="CARBOXYPEPTIDASE"/>
    <property type="match status" value="1"/>
</dbReference>
<dbReference type="EMBL" id="CAMGYJ010000008">
    <property type="protein sequence ID" value="CAI0465286.1"/>
    <property type="molecule type" value="Genomic_DNA"/>
</dbReference>
<dbReference type="GO" id="GO:0004185">
    <property type="term" value="F:serine-type carboxypeptidase activity"/>
    <property type="evidence" value="ECO:0007669"/>
    <property type="project" value="InterPro"/>
</dbReference>
<dbReference type="GO" id="GO:0006508">
    <property type="term" value="P:proteolysis"/>
    <property type="evidence" value="ECO:0007669"/>
    <property type="project" value="InterPro"/>
</dbReference>
<dbReference type="Gene3D" id="3.40.50.1820">
    <property type="entry name" value="alpha/beta hydrolase"/>
    <property type="match status" value="1"/>
</dbReference>
<comment type="caution">
    <text evidence="2">The sequence shown here is derived from an EMBL/GenBank/DDBJ whole genome shotgun (WGS) entry which is preliminary data.</text>
</comment>
<comment type="similarity">
    <text evidence="1">Belongs to the peptidase S10 family.</text>
</comment>
<dbReference type="Proteomes" id="UP001154282">
    <property type="component" value="Unassembled WGS sequence"/>
</dbReference>
<dbReference type="SUPFAM" id="SSF53474">
    <property type="entry name" value="alpha/beta-Hydrolases"/>
    <property type="match status" value="1"/>
</dbReference>
<dbReference type="PRINTS" id="PR00724">
    <property type="entry name" value="CRBOXYPTASEC"/>
</dbReference>
<accession>A0AAV0P365</accession>
<dbReference type="InterPro" id="IPR029058">
    <property type="entry name" value="AB_hydrolase_fold"/>
</dbReference>
<organism evidence="2 3">
    <name type="scientific">Linum tenue</name>
    <dbReference type="NCBI Taxonomy" id="586396"/>
    <lineage>
        <taxon>Eukaryota</taxon>
        <taxon>Viridiplantae</taxon>
        <taxon>Streptophyta</taxon>
        <taxon>Embryophyta</taxon>
        <taxon>Tracheophyta</taxon>
        <taxon>Spermatophyta</taxon>
        <taxon>Magnoliopsida</taxon>
        <taxon>eudicotyledons</taxon>
        <taxon>Gunneridae</taxon>
        <taxon>Pentapetalae</taxon>
        <taxon>rosids</taxon>
        <taxon>fabids</taxon>
        <taxon>Malpighiales</taxon>
        <taxon>Linaceae</taxon>
        <taxon>Linum</taxon>
    </lineage>
</organism>
<sequence>MDLYLMSEMPAFSTTVVILILMSIYGGGAAPWERDRVGKLPGQPAAGELPFSHFSGYVELPAAGTMIPPRHIFYYFIQHDNSSQPAAEARLVVWFSSGLFCSPIGYGGMLEVGPLRVQSDMTLVLNENSWHKEANILFVDLPTGVGFSYSERITAEVISDEQVAKDAVAFLHRWAEKFPQHREAELYLGGEGHGAHHPVRLAAQSMRDKALLPPGMRLRGILLGDPEMDLESTFLGFVEYLSAKGMMSPASRQKVLTTCIFNSTADCGMAMHLEAIALGMEVSAVIEPLCSPSTHPTSKFLWFDPCSVNYLQEYLNLPTVQTALHANHSHRLPGPWKICSKNLRQGQLPPGSDKPNWITDTMRELAETGEKLKIAIYHGDENTRPPVTATRYGLGRVFNLTEPAVFGPWKDSNGEVGGYTSVYLGRKNNVTFSTVRGSGDHSGSYQPVRAMDLFRRFLRDP</sequence>
<dbReference type="InterPro" id="IPR001563">
    <property type="entry name" value="Peptidase_S10"/>
</dbReference>
<proteinExistence type="inferred from homology"/>
<evidence type="ECO:0000313" key="3">
    <source>
        <dbReference type="Proteomes" id="UP001154282"/>
    </source>
</evidence>
<protein>
    <submittedName>
        <fullName evidence="2">Uncharacterized protein</fullName>
    </submittedName>
</protein>
<reference evidence="2" key="1">
    <citation type="submission" date="2022-08" db="EMBL/GenBank/DDBJ databases">
        <authorList>
            <person name="Gutierrez-Valencia J."/>
        </authorList>
    </citation>
    <scope>NUCLEOTIDE SEQUENCE</scope>
</reference>
<dbReference type="AlphaFoldDB" id="A0AAV0P365"/>
<evidence type="ECO:0000256" key="1">
    <source>
        <dbReference type="ARBA" id="ARBA00009431"/>
    </source>
</evidence>
<dbReference type="GO" id="GO:0005773">
    <property type="term" value="C:vacuole"/>
    <property type="evidence" value="ECO:0007669"/>
    <property type="project" value="TreeGrafter"/>
</dbReference>
<gene>
    <name evidence="2" type="ORF">LITE_LOCUS36544</name>
</gene>
<dbReference type="Gene3D" id="3.40.50.11320">
    <property type="match status" value="1"/>
</dbReference>
<dbReference type="Gene3D" id="6.10.250.940">
    <property type="match status" value="1"/>
</dbReference>
<keyword evidence="3" id="KW-1185">Reference proteome</keyword>
<name>A0AAV0P365_9ROSI</name>
<evidence type="ECO:0000313" key="2">
    <source>
        <dbReference type="EMBL" id="CAI0465286.1"/>
    </source>
</evidence>